<name>A0A9Q1M6R4_9SOLA</name>
<dbReference type="AlphaFoldDB" id="A0A9Q1M6R4"/>
<evidence type="ECO:0000313" key="2">
    <source>
        <dbReference type="Proteomes" id="UP001152561"/>
    </source>
</evidence>
<dbReference type="Proteomes" id="UP001152561">
    <property type="component" value="Unassembled WGS sequence"/>
</dbReference>
<accession>A0A9Q1M6R4</accession>
<reference evidence="2" key="1">
    <citation type="journal article" date="2023" name="Proc. Natl. Acad. Sci. U.S.A.">
        <title>Genomic and structural basis for evolution of tropane alkaloid biosynthesis.</title>
        <authorList>
            <person name="Wanga Y.-J."/>
            <person name="Taina T."/>
            <person name="Yua J.-Y."/>
            <person name="Lia J."/>
            <person name="Xua B."/>
            <person name="Chenc J."/>
            <person name="D'Auriad J.C."/>
            <person name="Huanga J.-P."/>
            <person name="Huanga S.-X."/>
        </authorList>
    </citation>
    <scope>NUCLEOTIDE SEQUENCE [LARGE SCALE GENOMIC DNA]</scope>
    <source>
        <strain evidence="2">cv. KIB-2019</strain>
    </source>
</reference>
<keyword evidence="2" id="KW-1185">Reference proteome</keyword>
<protein>
    <submittedName>
        <fullName evidence="1">Uncharacterized protein</fullName>
    </submittedName>
</protein>
<dbReference type="EMBL" id="JAJAGQ010000010">
    <property type="protein sequence ID" value="KAJ8551086.1"/>
    <property type="molecule type" value="Genomic_DNA"/>
</dbReference>
<gene>
    <name evidence="1" type="ORF">K7X08_000456</name>
</gene>
<organism evidence="1 2">
    <name type="scientific">Anisodus acutangulus</name>
    <dbReference type="NCBI Taxonomy" id="402998"/>
    <lineage>
        <taxon>Eukaryota</taxon>
        <taxon>Viridiplantae</taxon>
        <taxon>Streptophyta</taxon>
        <taxon>Embryophyta</taxon>
        <taxon>Tracheophyta</taxon>
        <taxon>Spermatophyta</taxon>
        <taxon>Magnoliopsida</taxon>
        <taxon>eudicotyledons</taxon>
        <taxon>Gunneridae</taxon>
        <taxon>Pentapetalae</taxon>
        <taxon>asterids</taxon>
        <taxon>lamiids</taxon>
        <taxon>Solanales</taxon>
        <taxon>Solanaceae</taxon>
        <taxon>Solanoideae</taxon>
        <taxon>Hyoscyameae</taxon>
        <taxon>Anisodus</taxon>
    </lineage>
</organism>
<proteinExistence type="predicted"/>
<comment type="caution">
    <text evidence="1">The sequence shown here is derived from an EMBL/GenBank/DDBJ whole genome shotgun (WGS) entry which is preliminary data.</text>
</comment>
<evidence type="ECO:0000313" key="1">
    <source>
        <dbReference type="EMBL" id="KAJ8551086.1"/>
    </source>
</evidence>
<sequence length="92" mass="10707">MVPQVNRSLMPTVAMNEYHKHQGCLMLLKILHLLTDLLKVFSVILWNSKNNFGRTFCSKMPHVEDLNMKSCGSYLKTLFDRIGYIMTLVIQF</sequence>